<dbReference type="Proteomes" id="UP000239576">
    <property type="component" value="Unassembled WGS sequence"/>
</dbReference>
<gene>
    <name evidence="1" type="ORF">C7B82_04930</name>
</gene>
<feature type="non-terminal residue" evidence="1">
    <location>
        <position position="1"/>
    </location>
</feature>
<proteinExistence type="predicted"/>
<reference evidence="2" key="1">
    <citation type="submission" date="2018-02" db="EMBL/GenBank/DDBJ databases">
        <authorList>
            <person name="Moore K."/>
            <person name="Momper L."/>
        </authorList>
    </citation>
    <scope>NUCLEOTIDE SEQUENCE [LARGE SCALE GENOMIC DNA]</scope>
    <source>
        <strain evidence="2">ULC18</strain>
    </source>
</reference>
<evidence type="ECO:0000313" key="2">
    <source>
        <dbReference type="Proteomes" id="UP000239576"/>
    </source>
</evidence>
<dbReference type="RefSeq" id="WP_219904026.1">
    <property type="nucleotide sequence ID" value="NZ_CAWNSW010000074.1"/>
</dbReference>
<accession>A0A2T1EJ67</accession>
<protein>
    <submittedName>
        <fullName evidence="1">Uncharacterized protein</fullName>
    </submittedName>
</protein>
<reference evidence="1 2" key="2">
    <citation type="submission" date="2018-03" db="EMBL/GenBank/DDBJ databases">
        <title>The ancient ancestry and fast evolution of plastids.</title>
        <authorList>
            <person name="Moore K.R."/>
            <person name="Magnabosco C."/>
            <person name="Momper L."/>
            <person name="Gold D.A."/>
            <person name="Bosak T."/>
            <person name="Fournier G.P."/>
        </authorList>
    </citation>
    <scope>NUCLEOTIDE SEQUENCE [LARGE SCALE GENOMIC DNA]</scope>
    <source>
        <strain evidence="1 2">ULC18</strain>
    </source>
</reference>
<evidence type="ECO:0000313" key="1">
    <source>
        <dbReference type="EMBL" id="PSB32789.1"/>
    </source>
</evidence>
<name>A0A2T1EJ67_9CYAN</name>
<dbReference type="EMBL" id="PVWK01000025">
    <property type="protein sequence ID" value="PSB32789.1"/>
    <property type="molecule type" value="Genomic_DNA"/>
</dbReference>
<keyword evidence="2" id="KW-1185">Reference proteome</keyword>
<dbReference type="AlphaFoldDB" id="A0A2T1EJ67"/>
<comment type="caution">
    <text evidence="1">The sequence shown here is derived from an EMBL/GenBank/DDBJ whole genome shotgun (WGS) entry which is preliminary data.</text>
</comment>
<organism evidence="1 2">
    <name type="scientific">Stenomitos frigidus ULC18</name>
    <dbReference type="NCBI Taxonomy" id="2107698"/>
    <lineage>
        <taxon>Bacteria</taxon>
        <taxon>Bacillati</taxon>
        <taxon>Cyanobacteriota</taxon>
        <taxon>Cyanophyceae</taxon>
        <taxon>Leptolyngbyales</taxon>
        <taxon>Leptolyngbyaceae</taxon>
        <taxon>Stenomitos</taxon>
    </lineage>
</organism>
<sequence>HPSYKAVFSTQVGTGYLSLKIQGWVEHRQAVYPCPIVSSESQHLLTLAWLECWVTLQEASYMLQPKRRGRRSHYVQQHDSLPENCAFNAA</sequence>